<keyword evidence="3" id="KW-1185">Reference proteome</keyword>
<name>A0ABP9R2Q6_9GAMM</name>
<accession>A0ABP9R2Q6</accession>
<organism evidence="2 3">
    <name type="scientific">Modicisalibacter zincidurans</name>
    <dbReference type="NCBI Taxonomy" id="1178777"/>
    <lineage>
        <taxon>Bacteria</taxon>
        <taxon>Pseudomonadati</taxon>
        <taxon>Pseudomonadota</taxon>
        <taxon>Gammaproteobacteria</taxon>
        <taxon>Oceanospirillales</taxon>
        <taxon>Halomonadaceae</taxon>
        <taxon>Modicisalibacter</taxon>
    </lineage>
</organism>
<sequence>MRRQAIDRLDPADVEDRQRLETLTTDSDGEVRRAALARFDDPARLVGLLERGASRELHERLLALLIGRAGDTPLAFRLTLVERLNDPELLEAIALQGDNQDLRLAALARLDDEARLLTQACENGIAAVRQAAAERVTSESALTQLSRRARRDKQVARIARLRLNRQREDAAEARQRAARREQLLSALEQHAEHAWEPLYAGRYRHLQREWEALPDVPSRSQEQRFHEAALRCRKIIADHEARHHAIAAADQRREDADETRRSLIEALEDTLAGLRQGERIGEQDIASLQAQKRLLANRWQTLSDQHAPDATLSERYNAALLEHERILAAWQRAETQAAALKQALEACDDAPLRDAVAALDWPADLPPPALLARAQRRLNDQRDEAAGEASASAERFARELGTLDELLDRGAFKRASRLHQSLRQRLEQLPEDARREHLPMLKRLGAQLAELRDWRGFVAGPKREQLCHALEALADDRDLSDGELDRRHRQLVKDWKNLGDAAADRELSARFRAASDRIHERLSAWREKRDANRQQNLIARQGLCEQLEALIARPDPRADPDMLRQIRDRAREQWRRFSPVPRDQAEAVGQRFGTIRHALQMLIDQRAQEIAASKRELVEQAQTLQNDDGPAAQRAEQAKLLQQRWRELGRAPKGEEQTLWRAFRGACDNIFAARENERDDHAQRSRERLDAMQALIERLDAWQPENNQDASILEAAIAEAEDLEPLPQGRRSEGMRRRWSGIVRARRERLSRLAVSEAIHGWQALRPLLDAHLQADTKALAGEPAEDVESHDALSADIQRAHRQRNALRRDPPEANQVADRLTRLRVHLALLAGSQVSRDDEPLRLAIQVERLNEGLGREQTRAEELHGVLAEILATGPVAPELWQREAGELDLQLSRLAELPPA</sequence>
<feature type="coiled-coil region" evidence="1">
    <location>
        <begin position="156"/>
        <end position="190"/>
    </location>
</feature>
<evidence type="ECO:0000313" key="3">
    <source>
        <dbReference type="Proteomes" id="UP001500074"/>
    </source>
</evidence>
<gene>
    <name evidence="2" type="ORF">GCM10023342_04700</name>
</gene>
<protein>
    <recommendedName>
        <fullName evidence="4">DUF349 domain-containing protein</fullName>
    </recommendedName>
</protein>
<dbReference type="InterPro" id="IPR007139">
    <property type="entry name" value="DUF349"/>
</dbReference>
<comment type="caution">
    <text evidence="2">The sequence shown here is derived from an EMBL/GenBank/DDBJ whole genome shotgun (WGS) entry which is preliminary data.</text>
</comment>
<dbReference type="Proteomes" id="UP001500074">
    <property type="component" value="Unassembled WGS sequence"/>
</dbReference>
<evidence type="ECO:0000313" key="2">
    <source>
        <dbReference type="EMBL" id="GAA5170814.1"/>
    </source>
</evidence>
<evidence type="ECO:0008006" key="4">
    <source>
        <dbReference type="Google" id="ProtNLM"/>
    </source>
</evidence>
<keyword evidence="1" id="KW-0175">Coiled coil</keyword>
<dbReference type="EMBL" id="BAABKI010000009">
    <property type="protein sequence ID" value="GAA5170814.1"/>
    <property type="molecule type" value="Genomic_DNA"/>
</dbReference>
<evidence type="ECO:0000256" key="1">
    <source>
        <dbReference type="SAM" id="Coils"/>
    </source>
</evidence>
<proteinExistence type="predicted"/>
<dbReference type="Pfam" id="PF03993">
    <property type="entry name" value="DUF349"/>
    <property type="match status" value="3"/>
</dbReference>
<reference evidence="3" key="1">
    <citation type="journal article" date="2019" name="Int. J. Syst. Evol. Microbiol.">
        <title>The Global Catalogue of Microorganisms (GCM) 10K type strain sequencing project: providing services to taxonomists for standard genome sequencing and annotation.</title>
        <authorList>
            <consortium name="The Broad Institute Genomics Platform"/>
            <consortium name="The Broad Institute Genome Sequencing Center for Infectious Disease"/>
            <person name="Wu L."/>
            <person name="Ma J."/>
        </authorList>
    </citation>
    <scope>NUCLEOTIDE SEQUENCE [LARGE SCALE GENOMIC DNA]</scope>
    <source>
        <strain evidence="3">JCM 18472</strain>
    </source>
</reference>